<keyword evidence="6 11" id="KW-0808">Transferase</keyword>
<dbReference type="Pfam" id="PF06974">
    <property type="entry name" value="WS_DGAT_C"/>
    <property type="match status" value="1"/>
</dbReference>
<evidence type="ECO:0000313" key="15">
    <source>
        <dbReference type="Proteomes" id="UP000009235"/>
    </source>
</evidence>
<proteinExistence type="inferred from homology"/>
<dbReference type="GO" id="GO:0051701">
    <property type="term" value="P:biological process involved in interaction with host"/>
    <property type="evidence" value="ECO:0007669"/>
    <property type="project" value="TreeGrafter"/>
</dbReference>
<evidence type="ECO:0000313" key="14">
    <source>
        <dbReference type="EMBL" id="AEF39239.1"/>
    </source>
</evidence>
<dbReference type="GO" id="GO:0005886">
    <property type="term" value="C:plasma membrane"/>
    <property type="evidence" value="ECO:0007669"/>
    <property type="project" value="TreeGrafter"/>
</dbReference>
<dbReference type="SUPFAM" id="SSF52777">
    <property type="entry name" value="CoA-dependent acyltransferases"/>
    <property type="match status" value="1"/>
</dbReference>
<accession>F6ELE7</accession>
<dbReference type="EMBL" id="CP002786">
    <property type="protein sequence ID" value="AEF39239.1"/>
    <property type="molecule type" value="Genomic_DNA"/>
</dbReference>
<evidence type="ECO:0000256" key="11">
    <source>
        <dbReference type="RuleBase" id="RU361241"/>
    </source>
</evidence>
<evidence type="ECO:0000259" key="13">
    <source>
        <dbReference type="Pfam" id="PF06974"/>
    </source>
</evidence>
<evidence type="ECO:0000256" key="9">
    <source>
        <dbReference type="ARBA" id="ARBA00023315"/>
    </source>
</evidence>
<keyword evidence="15" id="KW-1185">Reference proteome</keyword>
<keyword evidence="9 11" id="KW-0012">Acyltransferase</keyword>
<dbReference type="Proteomes" id="UP000009235">
    <property type="component" value="Chromosome"/>
</dbReference>
<dbReference type="RefSeq" id="WP_013805588.1">
    <property type="nucleotide sequence ID" value="NC_015564.1"/>
</dbReference>
<dbReference type="Pfam" id="PF03007">
    <property type="entry name" value="WS_DGAT_cat"/>
    <property type="match status" value="1"/>
</dbReference>
<dbReference type="InterPro" id="IPR023213">
    <property type="entry name" value="CAT-like_dom_sf"/>
</dbReference>
<evidence type="ECO:0000256" key="5">
    <source>
        <dbReference type="ARBA" id="ARBA00022516"/>
    </source>
</evidence>
<protein>
    <recommendedName>
        <fullName evidence="4 11">Diacylglycerol O-acyltransferase</fullName>
        <ecNumber evidence="4 11">2.3.1.20</ecNumber>
    </recommendedName>
</protein>
<feature type="domain" description="O-acyltransferase WSD1-like N-terminal" evidence="12">
    <location>
        <begin position="5"/>
        <end position="277"/>
    </location>
</feature>
<evidence type="ECO:0000256" key="4">
    <source>
        <dbReference type="ARBA" id="ARBA00013244"/>
    </source>
</evidence>
<evidence type="ECO:0000256" key="2">
    <source>
        <dbReference type="ARBA" id="ARBA00005189"/>
    </source>
</evidence>
<dbReference type="PANTHER" id="PTHR31650:SF1">
    <property type="entry name" value="WAX ESTER SYNTHASE_DIACYLGLYCEROL ACYLTRANSFERASE 4-RELATED"/>
    <property type="match status" value="1"/>
</dbReference>
<evidence type="ECO:0000256" key="10">
    <source>
        <dbReference type="ARBA" id="ARBA00048109"/>
    </source>
</evidence>
<organism evidence="14 15">
    <name type="scientific">Hoyosella subflava (strain DSM 45089 / JCM 17490 / NBRC 109087 / DQS3-9A1)</name>
    <name type="common">Amycolicicoccus subflavus</name>
    <dbReference type="NCBI Taxonomy" id="443218"/>
    <lineage>
        <taxon>Bacteria</taxon>
        <taxon>Bacillati</taxon>
        <taxon>Actinomycetota</taxon>
        <taxon>Actinomycetes</taxon>
        <taxon>Mycobacteriales</taxon>
        <taxon>Hoyosellaceae</taxon>
        <taxon>Hoyosella</taxon>
    </lineage>
</organism>
<dbReference type="Gene3D" id="3.30.559.10">
    <property type="entry name" value="Chloramphenicol acetyltransferase-like domain"/>
    <property type="match status" value="1"/>
</dbReference>
<keyword evidence="8 11" id="KW-0443">Lipid metabolism</keyword>
<sequence>MQQVNAHDAMFLHVEDTNWAAHGGMVVIYDPATAPNGTVRFKDILRHLDDRLSRSPVFRRCLVRVPFDLDHPYWIEDEHFDLEWHVRHVRLPEPADWRQLCIMVARLDSRALDLNRPPWEMYVIEGLDNIDGVAKGSYAIFTKLHHIAVDGHAMRDILSGIHDLTPEVRHGTDDDKWTPEKRPGMVGLMGRALLNNVIRAPVRTARAGAAMLPSAGLLSAAVLGRSESGSLIPSRIPHTRFQTQLTPHRVLDGRVFQFDDIKRLRKAVPGATVNDVVIAVIGGAVRRYLEAKNETPTEPLVCGAPVDLRKGQESVAGNDIAFLAVALGSEIADPVERLAHIQQSTTGAKEMQRAVGARQLSELSASFPGALTSWGFKTLAATQILFGSRRPMFNVGVSNVPGPQVPLYMNGARAQRFFGVAPILSGTALAFGVFSYCGVVDITFVSCRRALPDPELLAECLQASFDESMRCVP</sequence>
<dbReference type="GO" id="GO:0006071">
    <property type="term" value="P:glycerol metabolic process"/>
    <property type="evidence" value="ECO:0007669"/>
    <property type="project" value="UniProtKB-KW"/>
</dbReference>
<evidence type="ECO:0000256" key="6">
    <source>
        <dbReference type="ARBA" id="ARBA00022679"/>
    </source>
</evidence>
<dbReference type="NCBIfam" id="TIGR02946">
    <property type="entry name" value="acyl_WS_DGAT"/>
    <property type="match status" value="1"/>
</dbReference>
<dbReference type="GO" id="GO:0071731">
    <property type="term" value="P:response to nitric oxide"/>
    <property type="evidence" value="ECO:0007669"/>
    <property type="project" value="TreeGrafter"/>
</dbReference>
<dbReference type="AlphaFoldDB" id="F6ELE7"/>
<comment type="pathway">
    <text evidence="1 11">Glycerolipid metabolism; triacylglycerol biosynthesis.</text>
</comment>
<dbReference type="GO" id="GO:0004144">
    <property type="term" value="F:diacylglycerol O-acyltransferase activity"/>
    <property type="evidence" value="ECO:0007669"/>
    <property type="project" value="UniProtKB-EC"/>
</dbReference>
<keyword evidence="5 11" id="KW-0444">Lipid biosynthesis</keyword>
<evidence type="ECO:0000259" key="12">
    <source>
        <dbReference type="Pfam" id="PF03007"/>
    </source>
</evidence>
<dbReference type="InterPro" id="IPR014292">
    <property type="entry name" value="Acyl_transf_WS/DGAT"/>
</dbReference>
<dbReference type="HOGENOM" id="CLU_024186_3_1_11"/>
<dbReference type="STRING" id="443218.AS9A_0787"/>
<dbReference type="PANTHER" id="PTHR31650">
    <property type="entry name" value="O-ACYLTRANSFERASE (WSD1-LIKE) FAMILY PROTEIN"/>
    <property type="match status" value="1"/>
</dbReference>
<dbReference type="eggNOG" id="COG1020">
    <property type="taxonomic scope" value="Bacteria"/>
</dbReference>
<gene>
    <name evidence="14" type="ordered locus">AS9A_0787</name>
</gene>
<comment type="catalytic activity">
    <reaction evidence="10 11">
        <text>an acyl-CoA + a 1,2-diacyl-sn-glycerol = a triacyl-sn-glycerol + CoA</text>
        <dbReference type="Rhea" id="RHEA:10868"/>
        <dbReference type="ChEBI" id="CHEBI:17815"/>
        <dbReference type="ChEBI" id="CHEBI:57287"/>
        <dbReference type="ChEBI" id="CHEBI:58342"/>
        <dbReference type="ChEBI" id="CHEBI:64615"/>
        <dbReference type="EC" id="2.3.1.20"/>
    </reaction>
</comment>
<evidence type="ECO:0000256" key="8">
    <source>
        <dbReference type="ARBA" id="ARBA00023098"/>
    </source>
</evidence>
<name>F6ELE7_HOYSD</name>
<dbReference type="InterPro" id="IPR045034">
    <property type="entry name" value="O-acyltransferase_WSD1-like"/>
</dbReference>
<dbReference type="EC" id="2.3.1.20" evidence="4 11"/>
<dbReference type="UniPathway" id="UPA00282"/>
<dbReference type="GO" id="GO:0001666">
    <property type="term" value="P:response to hypoxia"/>
    <property type="evidence" value="ECO:0007669"/>
    <property type="project" value="TreeGrafter"/>
</dbReference>
<keyword evidence="7 11" id="KW-0319">Glycerol metabolism</keyword>
<feature type="domain" description="O-acyltransferase WSD1 C-terminal" evidence="13">
    <location>
        <begin position="317"/>
        <end position="467"/>
    </location>
</feature>
<evidence type="ECO:0000256" key="3">
    <source>
        <dbReference type="ARBA" id="ARBA00009587"/>
    </source>
</evidence>
<reference evidence="14 15" key="1">
    <citation type="journal article" date="2011" name="J. Bacteriol.">
        <title>Complete genome sequence of Amycolicicoccus subflavus DQS3-9A1T, an actinomycete isolated from crude oil-polluted soil.</title>
        <authorList>
            <person name="Cai M."/>
            <person name="Chen W.M."/>
            <person name="Nie Y."/>
            <person name="Chi C.Q."/>
            <person name="Wang Y.N."/>
            <person name="Tang Y.Q."/>
            <person name="Li G.Y."/>
            <person name="Wu X.L."/>
        </authorList>
    </citation>
    <scope>NUCLEOTIDE SEQUENCE [LARGE SCALE GENOMIC DNA]</scope>
    <source>
        <strain evidence="15">DSM 45089 / DQS3-9A1</strain>
    </source>
</reference>
<dbReference type="InterPro" id="IPR004255">
    <property type="entry name" value="O-acyltransferase_WSD1_N"/>
</dbReference>
<evidence type="ECO:0000256" key="1">
    <source>
        <dbReference type="ARBA" id="ARBA00004771"/>
    </source>
</evidence>
<dbReference type="GO" id="GO:0019432">
    <property type="term" value="P:triglyceride biosynthetic process"/>
    <property type="evidence" value="ECO:0007669"/>
    <property type="project" value="UniProtKB-UniPathway"/>
</dbReference>
<evidence type="ECO:0000256" key="7">
    <source>
        <dbReference type="ARBA" id="ARBA00022798"/>
    </source>
</evidence>
<dbReference type="InterPro" id="IPR009721">
    <property type="entry name" value="O-acyltransferase_WSD1_C"/>
</dbReference>
<dbReference type="KEGG" id="asd:AS9A_0787"/>
<dbReference type="OrthoDB" id="4506402at2"/>
<comment type="pathway">
    <text evidence="2">Lipid metabolism.</text>
</comment>
<comment type="similarity">
    <text evidence="3 11">Belongs to the long-chain O-acyltransferase family.</text>
</comment>